<reference evidence="3" key="1">
    <citation type="submission" date="2020-12" db="EMBL/GenBank/DDBJ databases">
        <title>M. sibirica DSM 26468T genome.</title>
        <authorList>
            <person name="Thieme N."/>
            <person name="Rettenmaier R."/>
            <person name="Zverlov V."/>
            <person name="Liebl W."/>
        </authorList>
    </citation>
    <scope>NUCLEOTIDE SEQUENCE</scope>
    <source>
        <strain evidence="3">DSM 26468</strain>
    </source>
</reference>
<dbReference type="CDD" id="cd01990">
    <property type="entry name" value="LarE-like"/>
    <property type="match status" value="1"/>
</dbReference>
<proteinExistence type="predicted"/>
<comment type="caution">
    <text evidence="3">The sequence shown here is derived from an EMBL/GenBank/DDBJ whole genome shotgun (WGS) entry which is preliminary data.</text>
</comment>
<dbReference type="AlphaFoldDB" id="A0A8J7HBE9"/>
<dbReference type="InterPro" id="IPR022310">
    <property type="entry name" value="NAD/GMP_synthase"/>
</dbReference>
<evidence type="ECO:0000256" key="1">
    <source>
        <dbReference type="PIRSR" id="PIRSR006661-1"/>
    </source>
</evidence>
<name>A0A8J7HBE9_9FIRM</name>
<dbReference type="SUPFAM" id="SSF52402">
    <property type="entry name" value="Adenine nucleotide alpha hydrolases-like"/>
    <property type="match status" value="1"/>
</dbReference>
<organism evidence="3 4">
    <name type="scientific">Mobilitalea sibirica</name>
    <dbReference type="NCBI Taxonomy" id="1462919"/>
    <lineage>
        <taxon>Bacteria</taxon>
        <taxon>Bacillati</taxon>
        <taxon>Bacillota</taxon>
        <taxon>Clostridia</taxon>
        <taxon>Lachnospirales</taxon>
        <taxon>Lachnospiraceae</taxon>
        <taxon>Mobilitalea</taxon>
    </lineage>
</organism>
<evidence type="ECO:0000259" key="2">
    <source>
        <dbReference type="Pfam" id="PF02540"/>
    </source>
</evidence>
<keyword evidence="4" id="KW-1185">Reference proteome</keyword>
<dbReference type="PANTHER" id="PTHR43169">
    <property type="entry name" value="EXSB FAMILY PROTEIN"/>
    <property type="match status" value="1"/>
</dbReference>
<sequence>MQTNKNTDNKYEELTKYLKELGNAVIAFSGGVDSTFLLKVLKDCLGDRVLAITVISPYIPKWELEEAVNYAKELGVRHEFVEVGIPKDILTNPIDRCYLCKSFIFNKIIQKASMEGFDYVLDGTNFDDLDDYRPGLKALKELEIKSPLLECGLGKKEIRELSNRMQLSTWNKPPYACLLTRIPHDTVIEEKVLEKIEKAERILMKRGIPEIRVRAHGNLARIEVAPEKRLKFFDMDFMDEISRELKKIGFQYVTLDLEGYRTGSLTGKTYLEEDSNE</sequence>
<dbReference type="InterPro" id="IPR052188">
    <property type="entry name" value="Ni-pincer_cofactor_biosynth"/>
</dbReference>
<dbReference type="GO" id="GO:0006163">
    <property type="term" value="P:purine nucleotide metabolic process"/>
    <property type="evidence" value="ECO:0007669"/>
    <property type="project" value="UniProtKB-ARBA"/>
</dbReference>
<evidence type="ECO:0000313" key="4">
    <source>
        <dbReference type="Proteomes" id="UP000623269"/>
    </source>
</evidence>
<dbReference type="InterPro" id="IPR005232">
    <property type="entry name" value="LarE"/>
</dbReference>
<dbReference type="Proteomes" id="UP000623269">
    <property type="component" value="Unassembled WGS sequence"/>
</dbReference>
<dbReference type="NCBIfam" id="TIGR00268">
    <property type="entry name" value="ATP-dependent sacrificial sulfur transferase LarE"/>
    <property type="match status" value="1"/>
</dbReference>
<dbReference type="Pfam" id="PF02540">
    <property type="entry name" value="NAD_synthase"/>
    <property type="match status" value="1"/>
</dbReference>
<dbReference type="EMBL" id="JAEAGR010000002">
    <property type="protein sequence ID" value="MBH1939922.1"/>
    <property type="molecule type" value="Genomic_DNA"/>
</dbReference>
<feature type="active site" description="Nucleophile and sulfur donor" evidence="1">
    <location>
        <position position="177"/>
    </location>
</feature>
<dbReference type="Gene3D" id="3.40.50.620">
    <property type="entry name" value="HUPs"/>
    <property type="match status" value="1"/>
</dbReference>
<gene>
    <name evidence="3" type="primary">larE</name>
    <name evidence="3" type="ORF">I5677_03310</name>
</gene>
<keyword evidence="3" id="KW-0808">Transferase</keyword>
<dbReference type="PIRSF" id="PIRSF006661">
    <property type="entry name" value="PP-lp_UCP006661"/>
    <property type="match status" value="1"/>
</dbReference>
<protein>
    <submittedName>
        <fullName evidence="3">ATP-dependent sacrificial sulfur transferase LarE</fullName>
    </submittedName>
</protein>
<dbReference type="PANTHER" id="PTHR43169:SF2">
    <property type="entry name" value="NAD_GMP SYNTHASE DOMAIN-CONTAINING PROTEIN"/>
    <property type="match status" value="1"/>
</dbReference>
<evidence type="ECO:0000313" key="3">
    <source>
        <dbReference type="EMBL" id="MBH1939922.1"/>
    </source>
</evidence>
<dbReference type="GO" id="GO:0016783">
    <property type="term" value="F:sulfurtransferase activity"/>
    <property type="evidence" value="ECO:0007669"/>
    <property type="project" value="InterPro"/>
</dbReference>
<accession>A0A8J7HBE9</accession>
<dbReference type="InterPro" id="IPR014729">
    <property type="entry name" value="Rossmann-like_a/b/a_fold"/>
</dbReference>
<feature type="domain" description="NAD/GMP synthase" evidence="2">
    <location>
        <begin position="14"/>
        <end position="85"/>
    </location>
</feature>